<reference evidence="8 9" key="1">
    <citation type="submission" date="2013-06" db="EMBL/GenBank/DDBJ databases">
        <title>Complete genome sequence of Paenibacillus mucilaginosus K02.</title>
        <authorList>
            <person name="Xiao B."/>
            <person name="Sun L."/>
            <person name="Xiao L."/>
            <person name="Lian B."/>
        </authorList>
    </citation>
    <scope>NUCLEOTIDE SEQUENCE [LARGE SCALE GENOMIC DNA]</scope>
    <source>
        <strain evidence="8 9">K02</strain>
    </source>
</reference>
<dbReference type="RefSeq" id="WP_014653035.1">
    <property type="nucleotide sequence ID" value="NC_017672.3"/>
</dbReference>
<dbReference type="InterPro" id="IPR000310">
    <property type="entry name" value="Orn/Lys/Arg_deCO2ase_major_dom"/>
</dbReference>
<comment type="cofactor">
    <cofactor evidence="1">
        <name>pyridoxal 5'-phosphate</name>
        <dbReference type="ChEBI" id="CHEBI:597326"/>
    </cofactor>
</comment>
<evidence type="ECO:0000259" key="7">
    <source>
        <dbReference type="Pfam" id="PF03711"/>
    </source>
</evidence>
<dbReference type="InterPro" id="IPR036633">
    <property type="entry name" value="Prn/Lys/Arg_de-COase_C_sf"/>
</dbReference>
<dbReference type="KEGG" id="pmw:B2K_36145"/>
<dbReference type="OrthoDB" id="9815233at2"/>
<feature type="domain" description="Orn/Lys/Arg decarboxylases family 1 pyridoxal-P attachment site" evidence="6">
    <location>
        <begin position="9"/>
        <end position="314"/>
    </location>
</feature>
<dbReference type="SUPFAM" id="SSF53383">
    <property type="entry name" value="PLP-dependent transferases"/>
    <property type="match status" value="1"/>
</dbReference>
<dbReference type="SUPFAM" id="SSF55904">
    <property type="entry name" value="Ornithine decarboxylase C-terminal domain"/>
    <property type="match status" value="1"/>
</dbReference>
<evidence type="ECO:0000313" key="9">
    <source>
        <dbReference type="Proteomes" id="UP000007392"/>
    </source>
</evidence>
<feature type="domain" description="Orn/Lys/Arg decarboxylase C-terminal" evidence="7">
    <location>
        <begin position="425"/>
        <end position="486"/>
    </location>
</feature>
<name>I0BUM9_9BACL</name>
<dbReference type="AlphaFoldDB" id="I0BUM9"/>
<evidence type="ECO:0000256" key="4">
    <source>
        <dbReference type="ARBA" id="ARBA00022898"/>
    </source>
</evidence>
<dbReference type="Proteomes" id="UP000007392">
    <property type="component" value="Chromosome"/>
</dbReference>
<evidence type="ECO:0000313" key="8">
    <source>
        <dbReference type="EMBL" id="AFH66076.1"/>
    </source>
</evidence>
<accession>I0BUM9</accession>
<comment type="similarity">
    <text evidence="2">Belongs to the Orn/Lys/Arg decarboxylase class-I family.</text>
</comment>
<gene>
    <name evidence="8" type="ORF">B2K_36145</name>
</gene>
<protein>
    <recommendedName>
        <fullName evidence="10">Arginine decarboxylase</fullName>
    </recommendedName>
</protein>
<sequence>MHSNLQLGTPLLDQLAAHQRSGAHSFHVPGHKSGALLDPAAMDYYKKILSLDLTEIPGLDDLHHPEEAIQEAQQLAADCFGAEETFFLVGGSTAGNMAMIASSCRRGDLLLVQRDAHKSVLHGLMLAGAQAVFLTPVWDEATGLSHGVHPDTLQEALRRYPQAKGLLITNPSYYGVSRDLAPLADLLHKKDKLLLVDEAHGAHFGFHAEVPSTGLAAGADAVVQSSHKMLTAMTMGAMLHLQGPTINRSAVKRALAMLQSSSPSYPILGSLDWTRRLMAVSGRERLETVLQAARQFHAYIQSQTRWTVNAANPDLGGRQDPLKIVLSDSTGGLDGFQLKERLEEHGIFAELADPRNVLLASGLGTTQEDTTALVAALEHLAEVIQDPPEHRTIQLPVINRNGWDAVSEPVRLDWEETLYGGAEQIILIPVSACAGYRAAQMIVPYPPGIPLLYPGERITREQSDYLTELAKLRCRFHGHDVSATGTVPVRDELGFFSSLR</sequence>
<keyword evidence="5" id="KW-0456">Lyase</keyword>
<keyword evidence="3" id="KW-0210">Decarboxylase</keyword>
<dbReference type="InterPro" id="IPR052357">
    <property type="entry name" value="Orn_Lys_Arg_decarboxylase-I"/>
</dbReference>
<evidence type="ECO:0008006" key="10">
    <source>
        <dbReference type="Google" id="ProtNLM"/>
    </source>
</evidence>
<dbReference type="InterPro" id="IPR015424">
    <property type="entry name" value="PyrdxlP-dep_Trfase"/>
</dbReference>
<dbReference type="HOGENOM" id="CLU_025925_2_0_9"/>
<dbReference type="PATRIC" id="fig|997761.3.peg.7283"/>
<dbReference type="Pfam" id="PF03711">
    <property type="entry name" value="OKR_DC_1_C"/>
    <property type="match status" value="1"/>
</dbReference>
<dbReference type="GO" id="GO:0016831">
    <property type="term" value="F:carboxy-lyase activity"/>
    <property type="evidence" value="ECO:0007669"/>
    <property type="project" value="UniProtKB-KW"/>
</dbReference>
<evidence type="ECO:0000256" key="2">
    <source>
        <dbReference type="ARBA" id="ARBA00010671"/>
    </source>
</evidence>
<proteinExistence type="inferred from homology"/>
<dbReference type="Gene3D" id="3.90.100.10">
    <property type="entry name" value="Orn/Lys/Arg decarboxylase, C-terminal domain"/>
    <property type="match status" value="1"/>
</dbReference>
<evidence type="ECO:0000256" key="1">
    <source>
        <dbReference type="ARBA" id="ARBA00001933"/>
    </source>
</evidence>
<dbReference type="InterPro" id="IPR008286">
    <property type="entry name" value="Prn/Lys/Arg_de-COase_C"/>
</dbReference>
<evidence type="ECO:0000256" key="3">
    <source>
        <dbReference type="ARBA" id="ARBA00022793"/>
    </source>
</evidence>
<dbReference type="Pfam" id="PF01276">
    <property type="entry name" value="OKR_DC_1"/>
    <property type="match status" value="1"/>
</dbReference>
<evidence type="ECO:0000259" key="6">
    <source>
        <dbReference type="Pfam" id="PF01276"/>
    </source>
</evidence>
<organism evidence="8 9">
    <name type="scientific">Paenibacillus mucilaginosus K02</name>
    <dbReference type="NCBI Taxonomy" id="997761"/>
    <lineage>
        <taxon>Bacteria</taxon>
        <taxon>Bacillati</taxon>
        <taxon>Bacillota</taxon>
        <taxon>Bacilli</taxon>
        <taxon>Bacillales</taxon>
        <taxon>Paenibacillaceae</taxon>
        <taxon>Paenibacillus</taxon>
    </lineage>
</organism>
<dbReference type="InterPro" id="IPR015421">
    <property type="entry name" value="PyrdxlP-dep_Trfase_major"/>
</dbReference>
<keyword evidence="4" id="KW-0663">Pyridoxal phosphate</keyword>
<dbReference type="PANTHER" id="PTHR43277:SF3">
    <property type="entry name" value="DECARBOXYLASE, PUTATIVE-RELATED"/>
    <property type="match status" value="1"/>
</dbReference>
<dbReference type="PANTHER" id="PTHR43277">
    <property type="entry name" value="ARGININE DECARBOXYLASE"/>
    <property type="match status" value="1"/>
</dbReference>
<dbReference type="EMBL" id="CP003422">
    <property type="protein sequence ID" value="AFH66076.1"/>
    <property type="molecule type" value="Genomic_DNA"/>
</dbReference>
<evidence type="ECO:0000256" key="5">
    <source>
        <dbReference type="ARBA" id="ARBA00023239"/>
    </source>
</evidence>
<dbReference type="Gene3D" id="3.40.640.10">
    <property type="entry name" value="Type I PLP-dependent aspartate aminotransferase-like (Major domain)"/>
    <property type="match status" value="1"/>
</dbReference>